<evidence type="ECO:0000256" key="4">
    <source>
        <dbReference type="ARBA" id="ARBA00022801"/>
    </source>
</evidence>
<evidence type="ECO:0008006" key="10">
    <source>
        <dbReference type="Google" id="ProtNLM"/>
    </source>
</evidence>
<evidence type="ECO:0000256" key="5">
    <source>
        <dbReference type="ARBA" id="ARBA00035648"/>
    </source>
</evidence>
<evidence type="ECO:0000259" key="6">
    <source>
        <dbReference type="Pfam" id="PF03755"/>
    </source>
</evidence>
<dbReference type="PANTHER" id="PTHR30636">
    <property type="entry name" value="UPF0701 PROTEIN YICC"/>
    <property type="match status" value="1"/>
</dbReference>
<dbReference type="AlphaFoldDB" id="A0A5K7YWZ7"/>
<reference evidence="8 9" key="1">
    <citation type="submission" date="2019-11" db="EMBL/GenBank/DDBJ databases">
        <title>Comparative genomics of hydrocarbon-degrading Desulfosarcina strains.</title>
        <authorList>
            <person name="Watanabe M."/>
            <person name="Kojima H."/>
            <person name="Fukui M."/>
        </authorList>
    </citation>
    <scope>NUCLEOTIDE SEQUENCE [LARGE SCALE GENOMIC DNA]</scope>
    <source>
        <strain evidence="8 9">PL12</strain>
    </source>
</reference>
<evidence type="ECO:0000256" key="2">
    <source>
        <dbReference type="ARBA" id="ARBA00022722"/>
    </source>
</evidence>
<dbReference type="GO" id="GO:0004521">
    <property type="term" value="F:RNA endonuclease activity"/>
    <property type="evidence" value="ECO:0007669"/>
    <property type="project" value="InterPro"/>
</dbReference>
<dbReference type="GO" id="GO:0016787">
    <property type="term" value="F:hydrolase activity"/>
    <property type="evidence" value="ECO:0007669"/>
    <property type="project" value="UniProtKB-KW"/>
</dbReference>
<keyword evidence="3" id="KW-0255">Endonuclease</keyword>
<dbReference type="EMBL" id="AP021874">
    <property type="protein sequence ID" value="BBO72569.1"/>
    <property type="molecule type" value="Genomic_DNA"/>
</dbReference>
<dbReference type="InterPro" id="IPR013551">
    <property type="entry name" value="YicC-like_C"/>
</dbReference>
<dbReference type="InterPro" id="IPR005229">
    <property type="entry name" value="YicC/YloC-like"/>
</dbReference>
<dbReference type="PANTHER" id="PTHR30636:SF3">
    <property type="entry name" value="UPF0701 PROTEIN YICC"/>
    <property type="match status" value="1"/>
</dbReference>
<protein>
    <recommendedName>
        <fullName evidence="10">YicC family protein</fullName>
    </recommendedName>
</protein>
<evidence type="ECO:0000256" key="3">
    <source>
        <dbReference type="ARBA" id="ARBA00022759"/>
    </source>
</evidence>
<comment type="similarity">
    <text evidence="5">Belongs to the YicC/YloC family.</text>
</comment>
<dbReference type="Pfam" id="PF03755">
    <property type="entry name" value="YicC-like_N"/>
    <property type="match status" value="1"/>
</dbReference>
<dbReference type="RefSeq" id="WP_155320248.1">
    <property type="nucleotide sequence ID" value="NZ_AP021874.1"/>
</dbReference>
<evidence type="ECO:0000256" key="1">
    <source>
        <dbReference type="ARBA" id="ARBA00001968"/>
    </source>
</evidence>
<dbReference type="Pfam" id="PF08340">
    <property type="entry name" value="YicC-like_C"/>
    <property type="match status" value="1"/>
</dbReference>
<keyword evidence="4" id="KW-0378">Hydrolase</keyword>
<gene>
    <name evidence="8" type="ORF">DSCA_64990</name>
</gene>
<dbReference type="Proteomes" id="UP000427906">
    <property type="component" value="Chromosome"/>
</dbReference>
<evidence type="ECO:0000259" key="7">
    <source>
        <dbReference type="Pfam" id="PF08340"/>
    </source>
</evidence>
<feature type="domain" description="Endoribonuclease YicC-like N-terminal" evidence="6">
    <location>
        <begin position="2"/>
        <end position="156"/>
    </location>
</feature>
<keyword evidence="2" id="KW-0540">Nuclease</keyword>
<feature type="domain" description="Endoribonuclease YicC-like C-terminal" evidence="7">
    <location>
        <begin position="176"/>
        <end position="293"/>
    </location>
</feature>
<organism evidence="8 9">
    <name type="scientific">Desulfosarcina alkanivorans</name>
    <dbReference type="NCBI Taxonomy" id="571177"/>
    <lineage>
        <taxon>Bacteria</taxon>
        <taxon>Pseudomonadati</taxon>
        <taxon>Thermodesulfobacteriota</taxon>
        <taxon>Desulfobacteria</taxon>
        <taxon>Desulfobacterales</taxon>
        <taxon>Desulfosarcinaceae</taxon>
        <taxon>Desulfosarcina</taxon>
    </lineage>
</organism>
<dbReference type="NCBIfam" id="TIGR00255">
    <property type="entry name" value="YicC/YloC family endoribonuclease"/>
    <property type="match status" value="1"/>
</dbReference>
<sequence>MIKSMTAYARAENQAGPFTVRVEVRSYNSRHLDVALKLTHGFESLEERIKGTIADTVARGRVDIRVRIQDESEAGTGFEANLPRARAYFEALNALNESLGLAGPITIESVLAAGSMIQAVEAEKDVDAVWSQLEPCLKTAMADLDAMRRVEGENMAGDFRQRMDAIEAMLEEIGTQAAGLPQMYRQRLEERIEALTHGIVEIDQTRIAQEAALLADRGDISEEIVRARSHIQQFRALMADDTPAGRPLNFLLQEFNREFNTMGSKSGKAAMSHTIVAVKSELEKLREQVQNVE</sequence>
<evidence type="ECO:0000313" key="9">
    <source>
        <dbReference type="Proteomes" id="UP000427906"/>
    </source>
</evidence>
<proteinExistence type="inferred from homology"/>
<dbReference type="KEGG" id="dalk:DSCA_64990"/>
<comment type="cofactor">
    <cofactor evidence="1">
        <name>a divalent metal cation</name>
        <dbReference type="ChEBI" id="CHEBI:60240"/>
    </cofactor>
</comment>
<dbReference type="InterPro" id="IPR013527">
    <property type="entry name" value="YicC-like_N"/>
</dbReference>
<accession>A0A5K7YWZ7</accession>
<dbReference type="OrthoDB" id="9771229at2"/>
<keyword evidence="9" id="KW-1185">Reference proteome</keyword>
<name>A0A5K7YWZ7_9BACT</name>
<evidence type="ECO:0000313" key="8">
    <source>
        <dbReference type="EMBL" id="BBO72569.1"/>
    </source>
</evidence>